<reference evidence="1 2" key="1">
    <citation type="submission" date="2020-02" db="EMBL/GenBank/DDBJ databases">
        <authorList>
            <person name="Chen W.-M."/>
        </authorList>
    </citation>
    <scope>NUCLEOTIDE SEQUENCE [LARGE SCALE GENOMIC DNA]</scope>
    <source>
        <strain evidence="1 2">KMS-5</strain>
    </source>
</reference>
<protein>
    <submittedName>
        <fullName evidence="1">Uncharacterized protein</fullName>
    </submittedName>
</protein>
<dbReference type="RefSeq" id="WP_164622975.1">
    <property type="nucleotide sequence ID" value="NZ_JAAIVJ010000001.1"/>
</dbReference>
<evidence type="ECO:0000313" key="2">
    <source>
        <dbReference type="Proteomes" id="UP000477782"/>
    </source>
</evidence>
<comment type="caution">
    <text evidence="1">The sequence shown here is derived from an EMBL/GenBank/DDBJ whole genome shotgun (WGS) entry which is preliminary data.</text>
</comment>
<proteinExistence type="predicted"/>
<evidence type="ECO:0000313" key="1">
    <source>
        <dbReference type="EMBL" id="NEY88949.1"/>
    </source>
</evidence>
<name>A0A6M0QNH3_9RHOB</name>
<gene>
    <name evidence="1" type="ORF">G4Z14_01435</name>
</gene>
<sequence length="139" mass="15517">MPVHTEVLPRFNLALFFYSGQVTFDEARGAVAAVSRHPDHHDTMRQLCDLSEVTGVERDFPELMKLQARMAEDLMSHRGERLVVFYAPTSAGQALAQMARKSWDGLDIVLVRVVEREDQALALLGLKHAAIAELFELGA</sequence>
<organism evidence="1 2">
    <name type="scientific">Tabrizicola oligotrophica</name>
    <dbReference type="NCBI Taxonomy" id="2710650"/>
    <lineage>
        <taxon>Bacteria</taxon>
        <taxon>Pseudomonadati</taxon>
        <taxon>Pseudomonadota</taxon>
        <taxon>Alphaproteobacteria</taxon>
        <taxon>Rhodobacterales</taxon>
        <taxon>Paracoccaceae</taxon>
        <taxon>Tabrizicola</taxon>
    </lineage>
</organism>
<dbReference type="EMBL" id="JAAIVJ010000001">
    <property type="protein sequence ID" value="NEY88949.1"/>
    <property type="molecule type" value="Genomic_DNA"/>
</dbReference>
<dbReference type="AlphaFoldDB" id="A0A6M0QNH3"/>
<dbReference type="Proteomes" id="UP000477782">
    <property type="component" value="Unassembled WGS sequence"/>
</dbReference>
<accession>A0A6M0QNH3</accession>
<keyword evidence="2" id="KW-1185">Reference proteome</keyword>